<keyword evidence="3" id="KW-1185">Reference proteome</keyword>
<gene>
    <name evidence="2" type="ORF">QHF89_30395</name>
</gene>
<comment type="caution">
    <text evidence="2">The sequence shown here is derived from an EMBL/GenBank/DDBJ whole genome shotgun (WGS) entry which is preliminary data.</text>
</comment>
<sequence>MERKMFDTPVLPRLETILAEVKSGDIVVPEFQREFVWDDDRRLKLLDSIAAGMPIGSLLVWRTTNRDLKVYQEIGGIELGGARKSGEKVSYLIDGHQRVSTLFGALHIGERSSDESGGIRWPIYFELGSKERPAFRVQPSRGNVPLQWLPLHIIFDGEKLFEFTTRLRKKGKMTEAKEAERLANLFRDYIIPVVPLVTEDLGVVTDAFVRINSQGKGMSEAHMLRALAYLTIDMDAAFDDVREKLAPYGWGSVDSQVLVNVLKAQLDLDIYSSHVEKVFSELKRDRGPLNRLGDAMVEAAELLENIGVRGPGALPYTYQLVTLATIAAWNPGVLRDNENWKTLWHWFWVTTYTEIFAGTTGSRIREIIRALSAVLKARESFYWQDLGPVKRLNQIRLTTGRTRAFLLFSTTLPREKKKQSHLQEVLGAADTRTVHPLVPREDGTSPGNRVIASATELRLLRNAIKKGAINEEMADAFCIPSAALKHLRKGDVSRFIEERGAWLLKNERVFIEEMLGLTMSEAE</sequence>
<evidence type="ECO:0000313" key="2">
    <source>
        <dbReference type="EMBL" id="MDI1433848.1"/>
    </source>
</evidence>
<protein>
    <submittedName>
        <fullName evidence="2">DUF262 domain-containing protein</fullName>
    </submittedName>
</protein>
<evidence type="ECO:0000259" key="1">
    <source>
        <dbReference type="Pfam" id="PF03235"/>
    </source>
</evidence>
<dbReference type="Proteomes" id="UP001160301">
    <property type="component" value="Unassembled WGS sequence"/>
</dbReference>
<dbReference type="InterPro" id="IPR004919">
    <property type="entry name" value="GmrSD_N"/>
</dbReference>
<accession>A0ABT6NZX1</accession>
<dbReference type="PANTHER" id="PTHR37292:SF2">
    <property type="entry name" value="DUF262 DOMAIN-CONTAINING PROTEIN"/>
    <property type="match status" value="1"/>
</dbReference>
<dbReference type="PANTHER" id="PTHR37292">
    <property type="entry name" value="VNG6097C"/>
    <property type="match status" value="1"/>
</dbReference>
<dbReference type="EMBL" id="JARZHI010000034">
    <property type="protein sequence ID" value="MDI1433848.1"/>
    <property type="molecule type" value="Genomic_DNA"/>
</dbReference>
<feature type="domain" description="GmrSD restriction endonucleases N-terminal" evidence="1">
    <location>
        <begin position="14"/>
        <end position="227"/>
    </location>
</feature>
<dbReference type="RefSeq" id="WP_284721119.1">
    <property type="nucleotide sequence ID" value="NZ_JARZHI010000034.1"/>
</dbReference>
<name>A0ABT6NZX1_9BACT</name>
<organism evidence="2 3">
    <name type="scientific">Polyangium sorediatum</name>
    <dbReference type="NCBI Taxonomy" id="889274"/>
    <lineage>
        <taxon>Bacteria</taxon>
        <taxon>Pseudomonadati</taxon>
        <taxon>Myxococcota</taxon>
        <taxon>Polyangia</taxon>
        <taxon>Polyangiales</taxon>
        <taxon>Polyangiaceae</taxon>
        <taxon>Polyangium</taxon>
    </lineage>
</organism>
<reference evidence="2 3" key="1">
    <citation type="submission" date="2023-04" db="EMBL/GenBank/DDBJ databases">
        <title>The genome sequence of Polyangium sorediatum DSM14670.</title>
        <authorList>
            <person name="Zhang X."/>
        </authorList>
    </citation>
    <scope>NUCLEOTIDE SEQUENCE [LARGE SCALE GENOMIC DNA]</scope>
    <source>
        <strain evidence="2 3">DSM 14670</strain>
    </source>
</reference>
<dbReference type="Pfam" id="PF03235">
    <property type="entry name" value="GmrSD_N"/>
    <property type="match status" value="1"/>
</dbReference>
<evidence type="ECO:0000313" key="3">
    <source>
        <dbReference type="Proteomes" id="UP001160301"/>
    </source>
</evidence>
<proteinExistence type="predicted"/>